<dbReference type="Proteomes" id="UP000193200">
    <property type="component" value="Unassembled WGS sequence"/>
</dbReference>
<feature type="domain" description="Ppx/GppA phosphatase N-terminal" evidence="1">
    <location>
        <begin position="38"/>
        <end position="333"/>
    </location>
</feature>
<evidence type="ECO:0000259" key="1">
    <source>
        <dbReference type="Pfam" id="PF02541"/>
    </source>
</evidence>
<proteinExistence type="predicted"/>
<dbReference type="AlphaFoldDB" id="A0A1Y5SRR5"/>
<dbReference type="InterPro" id="IPR003695">
    <property type="entry name" value="Ppx_GppA_N"/>
</dbReference>
<evidence type="ECO:0000313" key="3">
    <source>
        <dbReference type="Proteomes" id="UP000193200"/>
    </source>
</evidence>
<dbReference type="Gene3D" id="3.30.420.150">
    <property type="entry name" value="Exopolyphosphatase. Domain 2"/>
    <property type="match status" value="1"/>
</dbReference>
<dbReference type="InterPro" id="IPR050273">
    <property type="entry name" value="GppA/Ppx_hydrolase"/>
</dbReference>
<sequence length="340" mass="37147">MDVASRSQDSGVEIRSADTRREVYAALDLGTNNCRLLIACAEPGGFRVIDAFSRIVRLGEGIGDGGDLSREAIDRTLAALRICMSKIRRNRVTHLRAVATEVCRRAGNSAAFIERVRKEIGLELDVITTREEAQLALDGCSPLLDPENGHALVFDIGGGSTELMFLRQDAGGATLKAWLSLPHGVVTLSERFGGYAIDAEAYRAMQEEIMPVLRAFEAEHEVAATLGDGGLQVLGTSGTVTTLAGIHLDLARYDRSRVDGLWIDFPTIIGICRRLATSDYELRRRHPCIGRERADLVVAGCAILEAMHRLWPAKRLRVADRGVREGILFELMRNGAVPTV</sequence>
<dbReference type="Gene3D" id="3.30.420.40">
    <property type="match status" value="1"/>
</dbReference>
<protein>
    <submittedName>
        <fullName evidence="2">Exopolyphosphatase</fullName>
        <ecNumber evidence="2">3.6.1.11</ecNumber>
    </submittedName>
</protein>
<dbReference type="Pfam" id="PF02541">
    <property type="entry name" value="Ppx-GppA"/>
    <property type="match status" value="1"/>
</dbReference>
<dbReference type="EC" id="3.6.1.11" evidence="2"/>
<organism evidence="2 3">
    <name type="scientific">Oceanibacterium hippocampi</name>
    <dbReference type="NCBI Taxonomy" id="745714"/>
    <lineage>
        <taxon>Bacteria</taxon>
        <taxon>Pseudomonadati</taxon>
        <taxon>Pseudomonadota</taxon>
        <taxon>Alphaproteobacteria</taxon>
        <taxon>Sneathiellales</taxon>
        <taxon>Sneathiellaceae</taxon>
        <taxon>Oceanibacterium</taxon>
    </lineage>
</organism>
<dbReference type="EMBL" id="FWFR01000001">
    <property type="protein sequence ID" value="SLN46796.1"/>
    <property type="molecule type" value="Genomic_DNA"/>
</dbReference>
<dbReference type="InParanoid" id="A0A1Y5SRR5"/>
<dbReference type="GO" id="GO:0004309">
    <property type="term" value="F:exopolyphosphatase activity"/>
    <property type="evidence" value="ECO:0007669"/>
    <property type="project" value="UniProtKB-EC"/>
</dbReference>
<accession>A0A1Y5SRR5</accession>
<dbReference type="FunCoup" id="A0A1Y5SRR5">
    <property type="interactions" value="348"/>
</dbReference>
<dbReference type="SUPFAM" id="SSF53067">
    <property type="entry name" value="Actin-like ATPase domain"/>
    <property type="match status" value="2"/>
</dbReference>
<dbReference type="OrthoDB" id="9793035at2"/>
<reference evidence="2 3" key="1">
    <citation type="submission" date="2017-03" db="EMBL/GenBank/DDBJ databases">
        <authorList>
            <person name="Afonso C.L."/>
            <person name="Miller P.J."/>
            <person name="Scott M.A."/>
            <person name="Spackman E."/>
            <person name="Goraichik I."/>
            <person name="Dimitrov K.M."/>
            <person name="Suarez D.L."/>
            <person name="Swayne D.E."/>
        </authorList>
    </citation>
    <scope>NUCLEOTIDE SEQUENCE [LARGE SCALE GENOMIC DNA]</scope>
    <source>
        <strain evidence="2 3">CECT 7691</strain>
    </source>
</reference>
<keyword evidence="2" id="KW-0378">Hydrolase</keyword>
<evidence type="ECO:0000313" key="2">
    <source>
        <dbReference type="EMBL" id="SLN46796.1"/>
    </source>
</evidence>
<dbReference type="PANTHER" id="PTHR30005:SF0">
    <property type="entry name" value="RETROGRADE REGULATION PROTEIN 2"/>
    <property type="match status" value="1"/>
</dbReference>
<keyword evidence="3" id="KW-1185">Reference proteome</keyword>
<name>A0A1Y5SRR5_9PROT</name>
<gene>
    <name evidence="2" type="primary">ppx</name>
    <name evidence="2" type="ORF">OCH7691_02006</name>
</gene>
<dbReference type="CDD" id="cd24054">
    <property type="entry name" value="ASKHA_NBD_AaPPX-GppA_MtPPX2-like"/>
    <property type="match status" value="1"/>
</dbReference>
<dbReference type="PANTHER" id="PTHR30005">
    <property type="entry name" value="EXOPOLYPHOSPHATASE"/>
    <property type="match status" value="1"/>
</dbReference>
<dbReference type="InterPro" id="IPR043129">
    <property type="entry name" value="ATPase_NBD"/>
</dbReference>